<keyword evidence="7" id="KW-1185">Reference proteome</keyword>
<dbReference type="KEGG" id="fuv:JR347_14975"/>
<keyword evidence="4" id="KW-0472">Membrane</keyword>
<protein>
    <submittedName>
        <fullName evidence="6">AraC family transcriptional regulator</fullName>
    </submittedName>
</protein>
<evidence type="ECO:0000313" key="6">
    <source>
        <dbReference type="EMBL" id="QSE96883.1"/>
    </source>
</evidence>
<evidence type="ECO:0000256" key="1">
    <source>
        <dbReference type="ARBA" id="ARBA00023015"/>
    </source>
</evidence>
<dbReference type="InterPro" id="IPR018062">
    <property type="entry name" value="HTH_AraC-typ_CS"/>
</dbReference>
<sequence>MDYFELSGWIIFFLVASAQGIFLSILLYLKDANRLAYLAASILLYSFMIGYYVTYWSGYNTEIPRALGVSMGFTFLIGPFLLFYVQQKAKNITLHISPFLLNAAVFLILPQFPNERAIVSSLLAVAQCIHLIVYCILIKNSSKESKWAKIIFFAFSGYTITFLTYYVLVWTGTLKLEYDYFISLASSLFIYYTGYKAVISPKELIFSSDKKYQKSALSLSASRSILKTIRTHMDENKAYRDNELKLTTLADQLGLSPNHISQVINELTQYNFSDFVNKYRIEEAKSLIETSENKPVFIEIAFDVGFNNKASFNNAFKKFTQMSPSSYYNSLTQKMSA</sequence>
<keyword evidence="4" id="KW-0812">Transmembrane</keyword>
<feature type="transmembrane region" description="Helical" evidence="4">
    <location>
        <begin position="6"/>
        <end position="28"/>
    </location>
</feature>
<keyword evidence="1" id="KW-0805">Transcription regulation</keyword>
<dbReference type="AlphaFoldDB" id="A0A974WEI3"/>
<dbReference type="PANTHER" id="PTHR43280">
    <property type="entry name" value="ARAC-FAMILY TRANSCRIPTIONAL REGULATOR"/>
    <property type="match status" value="1"/>
</dbReference>
<accession>A0A974WEI3</accession>
<reference evidence="6" key="1">
    <citation type="submission" date="2021-02" db="EMBL/GenBank/DDBJ databases">
        <title>Fulvivirga sp. S481 isolated from sea water.</title>
        <authorList>
            <person name="Bae S.S."/>
            <person name="Baek K."/>
        </authorList>
    </citation>
    <scope>NUCLEOTIDE SEQUENCE</scope>
    <source>
        <strain evidence="6">S481</strain>
    </source>
</reference>
<feature type="transmembrane region" description="Helical" evidence="4">
    <location>
        <begin position="35"/>
        <end position="54"/>
    </location>
</feature>
<dbReference type="Proteomes" id="UP000662783">
    <property type="component" value="Chromosome"/>
</dbReference>
<name>A0A974WEI3_9BACT</name>
<dbReference type="GO" id="GO:0003700">
    <property type="term" value="F:DNA-binding transcription factor activity"/>
    <property type="evidence" value="ECO:0007669"/>
    <property type="project" value="InterPro"/>
</dbReference>
<organism evidence="6 7">
    <name type="scientific">Fulvivirga lutea</name>
    <dbReference type="NCBI Taxonomy" id="2810512"/>
    <lineage>
        <taxon>Bacteria</taxon>
        <taxon>Pseudomonadati</taxon>
        <taxon>Bacteroidota</taxon>
        <taxon>Cytophagia</taxon>
        <taxon>Cytophagales</taxon>
        <taxon>Fulvivirgaceae</taxon>
        <taxon>Fulvivirga</taxon>
    </lineage>
</organism>
<keyword evidence="3" id="KW-0804">Transcription</keyword>
<evidence type="ECO:0000259" key="5">
    <source>
        <dbReference type="PROSITE" id="PS01124"/>
    </source>
</evidence>
<evidence type="ECO:0000256" key="2">
    <source>
        <dbReference type="ARBA" id="ARBA00023125"/>
    </source>
</evidence>
<dbReference type="InterPro" id="IPR009057">
    <property type="entry name" value="Homeodomain-like_sf"/>
</dbReference>
<dbReference type="PROSITE" id="PS01124">
    <property type="entry name" value="HTH_ARAC_FAMILY_2"/>
    <property type="match status" value="1"/>
</dbReference>
<dbReference type="SMART" id="SM00342">
    <property type="entry name" value="HTH_ARAC"/>
    <property type="match status" value="1"/>
</dbReference>
<proteinExistence type="predicted"/>
<evidence type="ECO:0000256" key="3">
    <source>
        <dbReference type="ARBA" id="ARBA00023163"/>
    </source>
</evidence>
<feature type="transmembrane region" description="Helical" evidence="4">
    <location>
        <begin position="66"/>
        <end position="85"/>
    </location>
</feature>
<feature type="transmembrane region" description="Helical" evidence="4">
    <location>
        <begin position="150"/>
        <end position="168"/>
    </location>
</feature>
<dbReference type="PANTHER" id="PTHR43280:SF29">
    <property type="entry name" value="ARAC-FAMILY TRANSCRIPTIONAL REGULATOR"/>
    <property type="match status" value="1"/>
</dbReference>
<dbReference type="EMBL" id="CP070608">
    <property type="protein sequence ID" value="QSE96883.1"/>
    <property type="molecule type" value="Genomic_DNA"/>
</dbReference>
<keyword evidence="2" id="KW-0238">DNA-binding</keyword>
<dbReference type="GO" id="GO:0043565">
    <property type="term" value="F:sequence-specific DNA binding"/>
    <property type="evidence" value="ECO:0007669"/>
    <property type="project" value="InterPro"/>
</dbReference>
<evidence type="ECO:0000256" key="4">
    <source>
        <dbReference type="SAM" id="Phobius"/>
    </source>
</evidence>
<dbReference type="PROSITE" id="PS00041">
    <property type="entry name" value="HTH_ARAC_FAMILY_1"/>
    <property type="match status" value="1"/>
</dbReference>
<feature type="transmembrane region" description="Helical" evidence="4">
    <location>
        <begin position="92"/>
        <end position="112"/>
    </location>
</feature>
<keyword evidence="4" id="KW-1133">Transmembrane helix</keyword>
<dbReference type="Pfam" id="PF12833">
    <property type="entry name" value="HTH_18"/>
    <property type="match status" value="1"/>
</dbReference>
<dbReference type="RefSeq" id="WP_205721397.1">
    <property type="nucleotide sequence ID" value="NZ_CP070608.1"/>
</dbReference>
<dbReference type="SUPFAM" id="SSF46689">
    <property type="entry name" value="Homeodomain-like"/>
    <property type="match status" value="1"/>
</dbReference>
<evidence type="ECO:0000313" key="7">
    <source>
        <dbReference type="Proteomes" id="UP000662783"/>
    </source>
</evidence>
<dbReference type="InterPro" id="IPR018060">
    <property type="entry name" value="HTH_AraC"/>
</dbReference>
<feature type="transmembrane region" description="Helical" evidence="4">
    <location>
        <begin position="118"/>
        <end position="138"/>
    </location>
</feature>
<feature type="domain" description="HTH araC/xylS-type" evidence="5">
    <location>
        <begin position="223"/>
        <end position="330"/>
    </location>
</feature>
<dbReference type="Gene3D" id="1.10.10.60">
    <property type="entry name" value="Homeodomain-like"/>
    <property type="match status" value="2"/>
</dbReference>
<gene>
    <name evidence="6" type="ORF">JR347_14975</name>
</gene>